<reference evidence="7 8" key="1">
    <citation type="submission" date="2016-12" db="EMBL/GenBank/DDBJ databases">
        <authorList>
            <person name="Song W.-J."/>
            <person name="Kurnit D.M."/>
        </authorList>
    </citation>
    <scope>NUCLEOTIDE SEQUENCE [LARGE SCALE GENOMIC DNA]</scope>
    <source>
        <strain evidence="7 8">IMCC3135</strain>
    </source>
</reference>
<evidence type="ECO:0000313" key="7">
    <source>
        <dbReference type="EMBL" id="ASJ71438.1"/>
    </source>
</evidence>
<name>A0A2Z2NP48_9GAMM</name>
<proteinExistence type="inferred from homology"/>
<sequence>MSFQTNPTIEMLRAHRSIRKFEDRPVEDETVQQIVACGQAAATSSNVQAVSVIQVKSPERRQRLAELAGGQGYVASAGAFLVYCADLKRSAAACASQGGEFEPGMTEHFIIATVDVGLSAQTAVIAAESMGLGICYIGGLRNHPAEVSELLQLPEQVYPVFGLCLGYPAQDPEVKPRLAVESVLMQEVYDTESQAGHIADYDKQLSAYYQSRTGGTKDSNWSQEMKALVGKESRPHMSGFLKDRGFTMR</sequence>
<dbReference type="Gene3D" id="3.40.109.10">
    <property type="entry name" value="NADH Oxidase"/>
    <property type="match status" value="1"/>
</dbReference>
<dbReference type="InterPro" id="IPR029479">
    <property type="entry name" value="Nitroreductase"/>
</dbReference>
<dbReference type="NCBIfam" id="NF008033">
    <property type="entry name" value="PRK10765.1"/>
    <property type="match status" value="1"/>
</dbReference>
<dbReference type="AlphaFoldDB" id="A0A2Z2NP48"/>
<organism evidence="7 8">
    <name type="scientific">Granulosicoccus antarcticus IMCC3135</name>
    <dbReference type="NCBI Taxonomy" id="1192854"/>
    <lineage>
        <taxon>Bacteria</taxon>
        <taxon>Pseudomonadati</taxon>
        <taxon>Pseudomonadota</taxon>
        <taxon>Gammaproteobacteria</taxon>
        <taxon>Chromatiales</taxon>
        <taxon>Granulosicoccaceae</taxon>
        <taxon>Granulosicoccus</taxon>
    </lineage>
</organism>
<dbReference type="Proteomes" id="UP000250079">
    <property type="component" value="Chromosome"/>
</dbReference>
<keyword evidence="2 5" id="KW-0285">Flavoprotein</keyword>
<feature type="domain" description="Nitroreductase" evidence="6">
    <location>
        <begin position="13"/>
        <end position="167"/>
    </location>
</feature>
<accession>A0A2Z2NP48</accession>
<protein>
    <submittedName>
        <fullName evidence="7">NADPH-flavin oxidoreductase</fullName>
        <ecNumber evidence="7">1.6.99.-</ecNumber>
    </submittedName>
</protein>
<dbReference type="CDD" id="cd02146">
    <property type="entry name" value="NfsA-like"/>
    <property type="match status" value="1"/>
</dbReference>
<keyword evidence="3 5" id="KW-0288">FMN</keyword>
<keyword evidence="5" id="KW-0521">NADP</keyword>
<gene>
    <name evidence="7" type="primary">frp</name>
    <name evidence="7" type="ORF">IMCC3135_06655</name>
</gene>
<evidence type="ECO:0000259" key="6">
    <source>
        <dbReference type="Pfam" id="PF00881"/>
    </source>
</evidence>
<dbReference type="GO" id="GO:0016491">
    <property type="term" value="F:oxidoreductase activity"/>
    <property type="evidence" value="ECO:0007669"/>
    <property type="project" value="UniProtKB-UniRule"/>
</dbReference>
<dbReference type="InterPro" id="IPR016446">
    <property type="entry name" value="Flavin_OxRdtase_Frp"/>
</dbReference>
<evidence type="ECO:0000256" key="5">
    <source>
        <dbReference type="PIRNR" id="PIRNR005426"/>
    </source>
</evidence>
<dbReference type="PIRSF" id="PIRSF005426">
    <property type="entry name" value="Frp"/>
    <property type="match status" value="1"/>
</dbReference>
<dbReference type="KEGG" id="gai:IMCC3135_06655"/>
<evidence type="ECO:0000256" key="4">
    <source>
        <dbReference type="ARBA" id="ARBA00023002"/>
    </source>
</evidence>
<dbReference type="RefSeq" id="WP_088916877.1">
    <property type="nucleotide sequence ID" value="NZ_CP018632.1"/>
</dbReference>
<dbReference type="OrthoDB" id="3181400at2"/>
<dbReference type="InterPro" id="IPR000415">
    <property type="entry name" value="Nitroreductase-like"/>
</dbReference>
<keyword evidence="8" id="KW-1185">Reference proteome</keyword>
<dbReference type="PANTHER" id="PTHR43425:SF2">
    <property type="entry name" value="OXYGEN-INSENSITIVE NADPH NITROREDUCTASE"/>
    <property type="match status" value="1"/>
</dbReference>
<evidence type="ECO:0000256" key="1">
    <source>
        <dbReference type="ARBA" id="ARBA00008366"/>
    </source>
</evidence>
<dbReference type="Pfam" id="PF00881">
    <property type="entry name" value="Nitroreductase"/>
    <property type="match status" value="1"/>
</dbReference>
<dbReference type="PANTHER" id="PTHR43425">
    <property type="entry name" value="OXYGEN-INSENSITIVE NADPH NITROREDUCTASE"/>
    <property type="match status" value="1"/>
</dbReference>
<dbReference type="EC" id="1.6.99.-" evidence="7"/>
<evidence type="ECO:0000313" key="8">
    <source>
        <dbReference type="Proteomes" id="UP000250079"/>
    </source>
</evidence>
<dbReference type="EMBL" id="CP018632">
    <property type="protein sequence ID" value="ASJ71438.1"/>
    <property type="molecule type" value="Genomic_DNA"/>
</dbReference>
<keyword evidence="4 5" id="KW-0560">Oxidoreductase</keyword>
<evidence type="ECO:0000256" key="3">
    <source>
        <dbReference type="ARBA" id="ARBA00022643"/>
    </source>
</evidence>
<comment type="similarity">
    <text evidence="1 5">Belongs to the flavin oxidoreductase frp family.</text>
</comment>
<evidence type="ECO:0000256" key="2">
    <source>
        <dbReference type="ARBA" id="ARBA00022630"/>
    </source>
</evidence>
<dbReference type="SUPFAM" id="SSF55469">
    <property type="entry name" value="FMN-dependent nitroreductase-like"/>
    <property type="match status" value="1"/>
</dbReference>